<accession>A0AAV4WQC1</accession>
<dbReference type="Proteomes" id="UP001054945">
    <property type="component" value="Unassembled WGS sequence"/>
</dbReference>
<protein>
    <submittedName>
        <fullName evidence="2">Uncharacterized protein</fullName>
    </submittedName>
</protein>
<comment type="caution">
    <text evidence="2">The sequence shown here is derived from an EMBL/GenBank/DDBJ whole genome shotgun (WGS) entry which is preliminary data.</text>
</comment>
<keyword evidence="3" id="KW-1185">Reference proteome</keyword>
<name>A0AAV4WQC1_CAEEX</name>
<evidence type="ECO:0000313" key="2">
    <source>
        <dbReference type="EMBL" id="GIY84897.1"/>
    </source>
</evidence>
<dbReference type="AlphaFoldDB" id="A0AAV4WQC1"/>
<reference evidence="2 3" key="1">
    <citation type="submission" date="2021-06" db="EMBL/GenBank/DDBJ databases">
        <title>Caerostris extrusa draft genome.</title>
        <authorList>
            <person name="Kono N."/>
            <person name="Arakawa K."/>
        </authorList>
    </citation>
    <scope>NUCLEOTIDE SEQUENCE [LARGE SCALE GENOMIC DNA]</scope>
</reference>
<sequence>MVLLISVLLKIFPPAITLEFNRINTHSSDENIVKIAIISQNEMECQEINNLVSVSHSSRHHNLHHPPKQRNGLKPLSTAHGLLASAHARKEDRTDLCLLQRIIT</sequence>
<feature type="chain" id="PRO_5043506685" evidence="1">
    <location>
        <begin position="18"/>
        <end position="104"/>
    </location>
</feature>
<evidence type="ECO:0000256" key="1">
    <source>
        <dbReference type="SAM" id="SignalP"/>
    </source>
</evidence>
<feature type="signal peptide" evidence="1">
    <location>
        <begin position="1"/>
        <end position="17"/>
    </location>
</feature>
<organism evidence="2 3">
    <name type="scientific">Caerostris extrusa</name>
    <name type="common">Bark spider</name>
    <name type="synonym">Caerostris bankana</name>
    <dbReference type="NCBI Taxonomy" id="172846"/>
    <lineage>
        <taxon>Eukaryota</taxon>
        <taxon>Metazoa</taxon>
        <taxon>Ecdysozoa</taxon>
        <taxon>Arthropoda</taxon>
        <taxon>Chelicerata</taxon>
        <taxon>Arachnida</taxon>
        <taxon>Araneae</taxon>
        <taxon>Araneomorphae</taxon>
        <taxon>Entelegynae</taxon>
        <taxon>Araneoidea</taxon>
        <taxon>Araneidae</taxon>
        <taxon>Caerostris</taxon>
    </lineage>
</organism>
<dbReference type="EMBL" id="BPLR01016590">
    <property type="protein sequence ID" value="GIY84897.1"/>
    <property type="molecule type" value="Genomic_DNA"/>
</dbReference>
<proteinExistence type="predicted"/>
<evidence type="ECO:0000313" key="3">
    <source>
        <dbReference type="Proteomes" id="UP001054945"/>
    </source>
</evidence>
<gene>
    <name evidence="2" type="ORF">CEXT_795291</name>
</gene>
<keyword evidence="1" id="KW-0732">Signal</keyword>